<dbReference type="PANTHER" id="PTHR24148:SF64">
    <property type="entry name" value="HETEROKARYON INCOMPATIBILITY DOMAIN-CONTAINING PROTEIN"/>
    <property type="match status" value="1"/>
</dbReference>
<dbReference type="InterPro" id="IPR010730">
    <property type="entry name" value="HET"/>
</dbReference>
<gene>
    <name evidence="2" type="ORF">EV356DRAFT_486859</name>
</gene>
<organism evidence="2 3">
    <name type="scientific">Viridothelium virens</name>
    <name type="common">Speckled blister lichen</name>
    <name type="synonym">Trypethelium virens</name>
    <dbReference type="NCBI Taxonomy" id="1048519"/>
    <lineage>
        <taxon>Eukaryota</taxon>
        <taxon>Fungi</taxon>
        <taxon>Dikarya</taxon>
        <taxon>Ascomycota</taxon>
        <taxon>Pezizomycotina</taxon>
        <taxon>Dothideomycetes</taxon>
        <taxon>Dothideomycetes incertae sedis</taxon>
        <taxon>Trypetheliales</taxon>
        <taxon>Trypetheliaceae</taxon>
        <taxon>Viridothelium</taxon>
    </lineage>
</organism>
<proteinExistence type="predicted"/>
<protein>
    <recommendedName>
        <fullName evidence="1">Heterokaryon incompatibility domain-containing protein</fullName>
    </recommendedName>
</protein>
<evidence type="ECO:0000313" key="2">
    <source>
        <dbReference type="EMBL" id="KAF2233508.1"/>
    </source>
</evidence>
<sequence length="632" mass="70934">MDQTDAILFFNNLWSASNKQLVCNHCGEQISSEEALARTFAVKSQMDTDEKLSAEELPVPTLSEKILIYHRHLGCLFDATPYIAISHVWHEQVADLQYRRDKAALCADDVANIVREVPCRIYRGLTTTFPGDFEVWHDYISVPQWQPSVKSQIMEAIPQIFRQALRTVAHLSDIEARSFDAMREGASPEGVCRGISDICNSKWFSRVWTAMELTQSCDLQIMLKDFSLIEGHSLDYSLLEELFTSWDVQVANHANAHAAEQMVGMGHNLVPWQLGPIGMIRVQNLRGTRNMFASAYELLARRCVTVPRDFFYSLLGIVKTDLTEAKLSLDNREALLQVARNCIKQDDLSPLFMTPESAQREPDELTLKSDGYLDLCTFAMGCEFTFPTFRGARFDSGDPVIMTERIGEAQCFRRVDWTKGTAKVLFEFICHTLEYTGLAIDAFVETLGSRLYGQNHEKILERLSEGDRLCQMLSKLDAISGKTSDDMGDITDWIADAMGLSNKSLENDTTPLSPMEFLGGHGSTLHLCGRAALVVVKCSSCLENFLTLVALLDSGANIYGARAYRVPGLRYQFTLEGGAGFFLQDGRIVGRFIWAIPTCSCPKLEEIKIPLTPPPLPCPNNYRYGQQQQSNE</sequence>
<dbReference type="Proteomes" id="UP000800092">
    <property type="component" value="Unassembled WGS sequence"/>
</dbReference>
<dbReference type="PANTHER" id="PTHR24148">
    <property type="entry name" value="ANKYRIN REPEAT DOMAIN-CONTAINING PROTEIN 39 HOMOLOG-RELATED"/>
    <property type="match status" value="1"/>
</dbReference>
<dbReference type="InterPro" id="IPR052895">
    <property type="entry name" value="HetReg/Transcr_Mod"/>
</dbReference>
<name>A0A6A6H6Q1_VIRVR</name>
<feature type="domain" description="Heterokaryon incompatibility" evidence="1">
    <location>
        <begin position="82"/>
        <end position="210"/>
    </location>
</feature>
<evidence type="ECO:0000259" key="1">
    <source>
        <dbReference type="Pfam" id="PF06985"/>
    </source>
</evidence>
<dbReference type="OrthoDB" id="5382128at2759"/>
<dbReference type="EMBL" id="ML991806">
    <property type="protein sequence ID" value="KAF2233508.1"/>
    <property type="molecule type" value="Genomic_DNA"/>
</dbReference>
<reference evidence="2" key="1">
    <citation type="journal article" date="2020" name="Stud. Mycol.">
        <title>101 Dothideomycetes genomes: a test case for predicting lifestyles and emergence of pathogens.</title>
        <authorList>
            <person name="Haridas S."/>
            <person name="Albert R."/>
            <person name="Binder M."/>
            <person name="Bloem J."/>
            <person name="Labutti K."/>
            <person name="Salamov A."/>
            <person name="Andreopoulos B."/>
            <person name="Baker S."/>
            <person name="Barry K."/>
            <person name="Bills G."/>
            <person name="Bluhm B."/>
            <person name="Cannon C."/>
            <person name="Castanera R."/>
            <person name="Culley D."/>
            <person name="Daum C."/>
            <person name="Ezra D."/>
            <person name="Gonzalez J."/>
            <person name="Henrissat B."/>
            <person name="Kuo A."/>
            <person name="Liang C."/>
            <person name="Lipzen A."/>
            <person name="Lutzoni F."/>
            <person name="Magnuson J."/>
            <person name="Mondo S."/>
            <person name="Nolan M."/>
            <person name="Ohm R."/>
            <person name="Pangilinan J."/>
            <person name="Park H.-J."/>
            <person name="Ramirez L."/>
            <person name="Alfaro M."/>
            <person name="Sun H."/>
            <person name="Tritt A."/>
            <person name="Yoshinaga Y."/>
            <person name="Zwiers L.-H."/>
            <person name="Turgeon B."/>
            <person name="Goodwin S."/>
            <person name="Spatafora J."/>
            <person name="Crous P."/>
            <person name="Grigoriev I."/>
        </authorList>
    </citation>
    <scope>NUCLEOTIDE SEQUENCE</scope>
    <source>
        <strain evidence="2">Tuck. ex Michener</strain>
    </source>
</reference>
<dbReference type="AlphaFoldDB" id="A0A6A6H6Q1"/>
<accession>A0A6A6H6Q1</accession>
<dbReference type="Pfam" id="PF06985">
    <property type="entry name" value="HET"/>
    <property type="match status" value="1"/>
</dbReference>
<keyword evidence="3" id="KW-1185">Reference proteome</keyword>
<evidence type="ECO:0000313" key="3">
    <source>
        <dbReference type="Proteomes" id="UP000800092"/>
    </source>
</evidence>